<proteinExistence type="predicted"/>
<keyword evidence="3" id="KW-1185">Reference proteome</keyword>
<keyword evidence="1" id="KW-0472">Membrane</keyword>
<keyword evidence="1" id="KW-1133">Transmembrane helix</keyword>
<evidence type="ECO:0000256" key="1">
    <source>
        <dbReference type="SAM" id="Phobius"/>
    </source>
</evidence>
<comment type="caution">
    <text evidence="2">The sequence shown here is derived from an EMBL/GenBank/DDBJ whole genome shotgun (WGS) entry which is preliminary data.</text>
</comment>
<reference evidence="2 3" key="1">
    <citation type="journal article" date="2024" name="Plant Biotechnol. J.">
        <title>Dendrobium thyrsiflorum genome and its molecular insights into genes involved in important horticultural traits.</title>
        <authorList>
            <person name="Chen B."/>
            <person name="Wang J.Y."/>
            <person name="Zheng P.J."/>
            <person name="Li K.L."/>
            <person name="Liang Y.M."/>
            <person name="Chen X.F."/>
            <person name="Zhang C."/>
            <person name="Zhao X."/>
            <person name="He X."/>
            <person name="Zhang G.Q."/>
            <person name="Liu Z.J."/>
            <person name="Xu Q."/>
        </authorList>
    </citation>
    <scope>NUCLEOTIDE SEQUENCE [LARGE SCALE GENOMIC DNA]</scope>
    <source>
        <strain evidence="2">GZMU011</strain>
    </source>
</reference>
<feature type="transmembrane region" description="Helical" evidence="1">
    <location>
        <begin position="45"/>
        <end position="65"/>
    </location>
</feature>
<organism evidence="2 3">
    <name type="scientific">Dendrobium thyrsiflorum</name>
    <name type="common">Pinecone-like raceme dendrobium</name>
    <name type="synonym">Orchid</name>
    <dbReference type="NCBI Taxonomy" id="117978"/>
    <lineage>
        <taxon>Eukaryota</taxon>
        <taxon>Viridiplantae</taxon>
        <taxon>Streptophyta</taxon>
        <taxon>Embryophyta</taxon>
        <taxon>Tracheophyta</taxon>
        <taxon>Spermatophyta</taxon>
        <taxon>Magnoliopsida</taxon>
        <taxon>Liliopsida</taxon>
        <taxon>Asparagales</taxon>
        <taxon>Orchidaceae</taxon>
        <taxon>Epidendroideae</taxon>
        <taxon>Malaxideae</taxon>
        <taxon>Dendrobiinae</taxon>
        <taxon>Dendrobium</taxon>
    </lineage>
</organism>
<accession>A0ABD0UM52</accession>
<sequence>MRRKVCRKSFRKKDFIEKNFATRDLPSYGFSPEIRQKHRITDFNLGLFLCISALLADYVSLVQFLSKDELKIPCTHISISFNMPCLFAQKSHVTLVGTRTFLTVEKYKV</sequence>
<gene>
    <name evidence="2" type="ORF">M5K25_017265</name>
</gene>
<dbReference type="Proteomes" id="UP001552299">
    <property type="component" value="Unassembled WGS sequence"/>
</dbReference>
<name>A0ABD0UM52_DENTH</name>
<dbReference type="AlphaFoldDB" id="A0ABD0UM52"/>
<keyword evidence="1" id="KW-0812">Transmembrane</keyword>
<evidence type="ECO:0000313" key="2">
    <source>
        <dbReference type="EMBL" id="KAL0913780.1"/>
    </source>
</evidence>
<evidence type="ECO:0000313" key="3">
    <source>
        <dbReference type="Proteomes" id="UP001552299"/>
    </source>
</evidence>
<dbReference type="EMBL" id="JANQDX010000013">
    <property type="protein sequence ID" value="KAL0913780.1"/>
    <property type="molecule type" value="Genomic_DNA"/>
</dbReference>
<protein>
    <submittedName>
        <fullName evidence="2">Uncharacterized protein</fullName>
    </submittedName>
</protein>